<comment type="caution">
    <text evidence="1">The sequence shown here is derived from an EMBL/GenBank/DDBJ whole genome shotgun (WGS) entry which is preliminary data.</text>
</comment>
<dbReference type="AlphaFoldDB" id="A0AAJ1TMN3"/>
<keyword evidence="2" id="KW-1185">Reference proteome</keyword>
<dbReference type="RefSeq" id="WP_307252704.1">
    <property type="nucleotide sequence ID" value="NZ_JAUSUV010000007.1"/>
</dbReference>
<protein>
    <submittedName>
        <fullName evidence="1">Uncharacterized protein</fullName>
    </submittedName>
</protein>
<evidence type="ECO:0000313" key="1">
    <source>
        <dbReference type="EMBL" id="MDQ0417570.1"/>
    </source>
</evidence>
<organism evidence="1 2">
    <name type="scientific">Croceifilum oryzae</name>
    <dbReference type="NCBI Taxonomy" id="1553429"/>
    <lineage>
        <taxon>Bacteria</taxon>
        <taxon>Bacillati</taxon>
        <taxon>Bacillota</taxon>
        <taxon>Bacilli</taxon>
        <taxon>Bacillales</taxon>
        <taxon>Thermoactinomycetaceae</taxon>
        <taxon>Croceifilum</taxon>
    </lineage>
</organism>
<dbReference type="EMBL" id="JAUSUV010000007">
    <property type="protein sequence ID" value="MDQ0417570.1"/>
    <property type="molecule type" value="Genomic_DNA"/>
</dbReference>
<proteinExistence type="predicted"/>
<sequence length="90" mass="10249">MKYDQMLRQSIREADLSLAQICRRLQKKGTRLDKAILSKLQNGKCPPAKDEVNIALAEVLEMDPVPFRIAAVQEVVPSELIHLIKETHTR</sequence>
<accession>A0AAJ1TMN3</accession>
<dbReference type="Proteomes" id="UP001238450">
    <property type="component" value="Unassembled WGS sequence"/>
</dbReference>
<gene>
    <name evidence="1" type="ORF">J2Z48_001743</name>
</gene>
<evidence type="ECO:0000313" key="2">
    <source>
        <dbReference type="Proteomes" id="UP001238450"/>
    </source>
</evidence>
<name>A0AAJ1TMN3_9BACL</name>
<reference evidence="1 2" key="1">
    <citation type="submission" date="2023-07" db="EMBL/GenBank/DDBJ databases">
        <title>Genomic Encyclopedia of Type Strains, Phase IV (KMG-IV): sequencing the most valuable type-strain genomes for metagenomic binning, comparative biology and taxonomic classification.</title>
        <authorList>
            <person name="Goeker M."/>
        </authorList>
    </citation>
    <scope>NUCLEOTIDE SEQUENCE [LARGE SCALE GENOMIC DNA]</scope>
    <source>
        <strain evidence="1 2">DSM 46876</strain>
    </source>
</reference>